<keyword evidence="2" id="KW-1185">Reference proteome</keyword>
<evidence type="ECO:0000313" key="1">
    <source>
        <dbReference type="EMBL" id="KAG0438282.1"/>
    </source>
</evidence>
<proteinExistence type="predicted"/>
<reference evidence="1 2" key="1">
    <citation type="journal article" date="2020" name="Cell">
        <title>Large-Scale Comparative Analyses of Tick Genomes Elucidate Their Genetic Diversity and Vector Capacities.</title>
        <authorList>
            <consortium name="Tick Genome and Microbiome Consortium (TIGMIC)"/>
            <person name="Jia N."/>
            <person name="Wang J."/>
            <person name="Shi W."/>
            <person name="Du L."/>
            <person name="Sun Y."/>
            <person name="Zhan W."/>
            <person name="Jiang J.F."/>
            <person name="Wang Q."/>
            <person name="Zhang B."/>
            <person name="Ji P."/>
            <person name="Bell-Sakyi L."/>
            <person name="Cui X.M."/>
            <person name="Yuan T.T."/>
            <person name="Jiang B.G."/>
            <person name="Yang W.F."/>
            <person name="Lam T.T."/>
            <person name="Chang Q.C."/>
            <person name="Ding S.J."/>
            <person name="Wang X.J."/>
            <person name="Zhu J.G."/>
            <person name="Ruan X.D."/>
            <person name="Zhao L."/>
            <person name="Wei J.T."/>
            <person name="Ye R.Z."/>
            <person name="Que T.C."/>
            <person name="Du C.H."/>
            <person name="Zhou Y.H."/>
            <person name="Cheng J.X."/>
            <person name="Dai P.F."/>
            <person name="Guo W.B."/>
            <person name="Han X.H."/>
            <person name="Huang E.J."/>
            <person name="Li L.F."/>
            <person name="Wei W."/>
            <person name="Gao Y.C."/>
            <person name="Liu J.Z."/>
            <person name="Shao H.Z."/>
            <person name="Wang X."/>
            <person name="Wang C.C."/>
            <person name="Yang T.C."/>
            <person name="Huo Q.B."/>
            <person name="Li W."/>
            <person name="Chen H.Y."/>
            <person name="Chen S.E."/>
            <person name="Zhou L.G."/>
            <person name="Ni X.B."/>
            <person name="Tian J.H."/>
            <person name="Sheng Y."/>
            <person name="Liu T."/>
            <person name="Pan Y.S."/>
            <person name="Xia L.Y."/>
            <person name="Li J."/>
            <person name="Zhao F."/>
            <person name="Cao W.C."/>
        </authorList>
    </citation>
    <scope>NUCLEOTIDE SEQUENCE [LARGE SCALE GENOMIC DNA]</scope>
    <source>
        <strain evidence="1">Iper-2018</strain>
    </source>
</reference>
<comment type="caution">
    <text evidence="1">The sequence shown here is derived from an EMBL/GenBank/DDBJ whole genome shotgun (WGS) entry which is preliminary data.</text>
</comment>
<feature type="non-terminal residue" evidence="1">
    <location>
        <position position="424"/>
    </location>
</feature>
<sequence length="424" mass="47656">MSATNPNAMDHCEVFFEVVDESPDSPAQDPLSSSSSIPFDRVTGVTILDFLRRQGLREEGILRVSGSAVKMDVCERHFSDDDILREVSHVDEVTGRTVTAPLSRVRLRPGAVPSKFPGCPDYLSKHHARREDPDSKRLRQEASAMERALAESIDSFRNEEEADRILSIKDLSDHLKNVKSAFWHAIEGNGHLTLVHIVETEAPWIKYSIVVKPDLTLTLLLVIAGYRGGLLYPAMTAVNAVAHNYVVVEEMSKRVDFLTMSNQRQLVTELTLDLLIDEDCSDFDALRAELEACYSKSPELLASVLDRSRRWPLHEASRPCSRSLTLPARAGVPTLLLQLKALNLLVLVLPEPNRDTLLALVHFLADVVELAPRNRMSLHNVAMVLAPNLFSPKRRKATEENLQVARTTTTLTRMLVWYRQILWT</sequence>
<dbReference type="EMBL" id="JABSTQ010005923">
    <property type="protein sequence ID" value="KAG0438282.1"/>
    <property type="molecule type" value="Genomic_DNA"/>
</dbReference>
<gene>
    <name evidence="1" type="ORF">HPB47_017073</name>
</gene>
<organism evidence="1 2">
    <name type="scientific">Ixodes persulcatus</name>
    <name type="common">Taiga tick</name>
    <dbReference type="NCBI Taxonomy" id="34615"/>
    <lineage>
        <taxon>Eukaryota</taxon>
        <taxon>Metazoa</taxon>
        <taxon>Ecdysozoa</taxon>
        <taxon>Arthropoda</taxon>
        <taxon>Chelicerata</taxon>
        <taxon>Arachnida</taxon>
        <taxon>Acari</taxon>
        <taxon>Parasitiformes</taxon>
        <taxon>Ixodida</taxon>
        <taxon>Ixodoidea</taxon>
        <taxon>Ixodidae</taxon>
        <taxon>Ixodinae</taxon>
        <taxon>Ixodes</taxon>
    </lineage>
</organism>
<name>A0AC60QP95_IXOPE</name>
<protein>
    <submittedName>
        <fullName evidence="1">Uncharacterized protein</fullName>
    </submittedName>
</protein>
<evidence type="ECO:0000313" key="2">
    <source>
        <dbReference type="Proteomes" id="UP000805193"/>
    </source>
</evidence>
<accession>A0AC60QP95</accession>
<dbReference type="Proteomes" id="UP000805193">
    <property type="component" value="Unassembled WGS sequence"/>
</dbReference>